<evidence type="ECO:0000256" key="1">
    <source>
        <dbReference type="ARBA" id="ARBA00004117"/>
    </source>
</evidence>
<dbReference type="EMBL" id="FMJD01000005">
    <property type="protein sequence ID" value="SCM74893.1"/>
    <property type="molecule type" value="Genomic_DNA"/>
</dbReference>
<evidence type="ECO:0000313" key="5">
    <source>
        <dbReference type="EMBL" id="SCM74893.1"/>
    </source>
</evidence>
<organism evidence="5">
    <name type="scientific">uncultured Pleomorphomonas sp</name>
    <dbReference type="NCBI Taxonomy" id="442121"/>
    <lineage>
        <taxon>Bacteria</taxon>
        <taxon>Pseudomonadati</taxon>
        <taxon>Pseudomonadota</taxon>
        <taxon>Alphaproteobacteria</taxon>
        <taxon>Hyphomicrobiales</taxon>
        <taxon>Pleomorphomonadaceae</taxon>
        <taxon>Pleomorphomonas</taxon>
        <taxon>environmental samples</taxon>
    </lineage>
</organism>
<reference evidence="5" key="1">
    <citation type="submission" date="2016-08" db="EMBL/GenBank/DDBJ databases">
        <authorList>
            <person name="Seilhamer J.J."/>
        </authorList>
    </citation>
    <scope>NUCLEOTIDE SEQUENCE</scope>
    <source>
        <strain evidence="5">86</strain>
    </source>
</reference>
<evidence type="ECO:0000256" key="3">
    <source>
        <dbReference type="ARBA" id="ARBA00023143"/>
    </source>
</evidence>
<evidence type="ECO:0000256" key="4">
    <source>
        <dbReference type="HAMAP-Rule" id="MF_00724"/>
    </source>
</evidence>
<dbReference type="AlphaFoldDB" id="A0A212LBE5"/>
<proteinExistence type="inferred from homology"/>
<dbReference type="InterPro" id="IPR001624">
    <property type="entry name" value="FliE"/>
</dbReference>
<dbReference type="GO" id="GO:0071973">
    <property type="term" value="P:bacterial-type flagellum-dependent cell motility"/>
    <property type="evidence" value="ECO:0007669"/>
    <property type="project" value="InterPro"/>
</dbReference>
<dbReference type="GO" id="GO:0009425">
    <property type="term" value="C:bacterial-type flagellum basal body"/>
    <property type="evidence" value="ECO:0007669"/>
    <property type="project" value="UniProtKB-SubCell"/>
</dbReference>
<dbReference type="HAMAP" id="MF_00724">
    <property type="entry name" value="FliE"/>
    <property type="match status" value="1"/>
</dbReference>
<gene>
    <name evidence="4 5" type="primary">fliE</name>
    <name evidence="5" type="ORF">KL86PLE_130391</name>
</gene>
<keyword evidence="5" id="KW-0282">Flagellum</keyword>
<comment type="similarity">
    <text evidence="2 4">Belongs to the FliE family.</text>
</comment>
<sequence length="111" mass="11336">MLNPISSLDFNLDRLSPPTATSAVRTAAPAQAATSAAAAPVDFMDVLAQVSGSAVADLRAGEAASIAGMEGKMSVQQVVEAVMSAEKSLQTALAVRDKVVSAYQEIGRMAI</sequence>
<dbReference type="PANTHER" id="PTHR34653:SF1">
    <property type="entry name" value="FLAGELLAR HOOK-BASAL BODY COMPLEX PROTEIN FLIE"/>
    <property type="match status" value="1"/>
</dbReference>
<evidence type="ECO:0000256" key="2">
    <source>
        <dbReference type="ARBA" id="ARBA00009272"/>
    </source>
</evidence>
<name>A0A212LBE5_9HYPH</name>
<comment type="subcellular location">
    <subcellularLocation>
        <location evidence="1 4">Bacterial flagellum basal body</location>
    </subcellularLocation>
</comment>
<dbReference type="PANTHER" id="PTHR34653">
    <property type="match status" value="1"/>
</dbReference>
<keyword evidence="5" id="KW-0969">Cilium</keyword>
<dbReference type="Pfam" id="PF02049">
    <property type="entry name" value="FliE"/>
    <property type="match status" value="1"/>
</dbReference>
<keyword evidence="5" id="KW-0966">Cell projection</keyword>
<dbReference type="GO" id="GO:0003774">
    <property type="term" value="F:cytoskeletal motor activity"/>
    <property type="evidence" value="ECO:0007669"/>
    <property type="project" value="InterPro"/>
</dbReference>
<accession>A0A212LBE5</accession>
<keyword evidence="3 4" id="KW-0975">Bacterial flagellum</keyword>
<dbReference type="RefSeq" id="WP_100079136.1">
    <property type="nucleotide sequence ID" value="NZ_LT608334.1"/>
</dbReference>
<dbReference type="GO" id="GO:0005198">
    <property type="term" value="F:structural molecule activity"/>
    <property type="evidence" value="ECO:0007669"/>
    <property type="project" value="InterPro"/>
</dbReference>
<protein>
    <recommendedName>
        <fullName evidence="4">Flagellar hook-basal body complex protein FliE</fullName>
    </recommendedName>
</protein>